<name>A0A3P7NDH1_CYLGO</name>
<dbReference type="EMBL" id="UYRV01121006">
    <property type="protein sequence ID" value="VDN32597.1"/>
    <property type="molecule type" value="Genomic_DNA"/>
</dbReference>
<dbReference type="InterPro" id="IPR024571">
    <property type="entry name" value="ERAP1-like_C_dom"/>
</dbReference>
<dbReference type="Proteomes" id="UP000271889">
    <property type="component" value="Unassembled WGS sequence"/>
</dbReference>
<gene>
    <name evidence="2" type="ORF">CGOC_LOCUS12149</name>
</gene>
<dbReference type="OrthoDB" id="5825230at2759"/>
<organism evidence="2 3">
    <name type="scientific">Cylicostephanus goldi</name>
    <name type="common">Nematode worm</name>
    <dbReference type="NCBI Taxonomy" id="71465"/>
    <lineage>
        <taxon>Eukaryota</taxon>
        <taxon>Metazoa</taxon>
        <taxon>Ecdysozoa</taxon>
        <taxon>Nematoda</taxon>
        <taxon>Chromadorea</taxon>
        <taxon>Rhabditida</taxon>
        <taxon>Rhabditina</taxon>
        <taxon>Rhabditomorpha</taxon>
        <taxon>Strongyloidea</taxon>
        <taxon>Strongylidae</taxon>
        <taxon>Cylicostephanus</taxon>
    </lineage>
</organism>
<keyword evidence="3" id="KW-1185">Reference proteome</keyword>
<dbReference type="AlphaFoldDB" id="A0A3P7NDH1"/>
<evidence type="ECO:0000313" key="2">
    <source>
        <dbReference type="EMBL" id="VDN32597.1"/>
    </source>
</evidence>
<dbReference type="Pfam" id="PF11838">
    <property type="entry name" value="ERAP1_C"/>
    <property type="match status" value="1"/>
</dbReference>
<reference evidence="2 3" key="1">
    <citation type="submission" date="2018-11" db="EMBL/GenBank/DDBJ databases">
        <authorList>
            <consortium name="Pathogen Informatics"/>
        </authorList>
    </citation>
    <scope>NUCLEOTIDE SEQUENCE [LARGE SCALE GENOMIC DNA]</scope>
</reference>
<sequence>MLTAINRNSSFVRLQDVSNVFSSVSTNPAGKEIILNFLLERWDDIYEGLMPESTYVDDIIISSAAGIRTQHQIDQIKNLKKNGKHAKNFGGFDEVIEESEHKVEWIAKHFQNLAEFFKERVKTARHL</sequence>
<feature type="domain" description="ERAP1-like C-terminal" evidence="1">
    <location>
        <begin position="8"/>
        <end position="99"/>
    </location>
</feature>
<evidence type="ECO:0000313" key="3">
    <source>
        <dbReference type="Proteomes" id="UP000271889"/>
    </source>
</evidence>
<dbReference type="Gene3D" id="1.25.50.20">
    <property type="match status" value="1"/>
</dbReference>
<proteinExistence type="predicted"/>
<accession>A0A3P7NDH1</accession>
<protein>
    <recommendedName>
        <fullName evidence="1">ERAP1-like C-terminal domain-containing protein</fullName>
    </recommendedName>
</protein>
<evidence type="ECO:0000259" key="1">
    <source>
        <dbReference type="Pfam" id="PF11838"/>
    </source>
</evidence>